<evidence type="ECO:0000313" key="3">
    <source>
        <dbReference type="Proteomes" id="UP000247569"/>
    </source>
</evidence>
<dbReference type="Proteomes" id="UP000247569">
    <property type="component" value="Unassembled WGS sequence"/>
</dbReference>
<organism evidence="2 3">
    <name type="scientific">Nocardia tenerifensis</name>
    <dbReference type="NCBI Taxonomy" id="228006"/>
    <lineage>
        <taxon>Bacteria</taxon>
        <taxon>Bacillati</taxon>
        <taxon>Actinomycetota</taxon>
        <taxon>Actinomycetes</taxon>
        <taxon>Mycobacteriales</taxon>
        <taxon>Nocardiaceae</taxon>
        <taxon>Nocardia</taxon>
    </lineage>
</organism>
<protein>
    <submittedName>
        <fullName evidence="2">Uncharacterized protein</fullName>
    </submittedName>
</protein>
<dbReference type="EMBL" id="QJKF01000007">
    <property type="protein sequence ID" value="PXX62216.1"/>
    <property type="molecule type" value="Genomic_DNA"/>
</dbReference>
<accession>A0A318JYU2</accession>
<dbReference type="AlphaFoldDB" id="A0A318JYU2"/>
<sequence>MGLLDRFRGGATRGGSAVRAGSRGGGDARYLAEWVRTHVGVEGYLEPKTTVTDVTVVLVAADGEWTRRIVGERGAARLAKDLRIPVYEVARTGYPQRMRDYDARRRIERQRAFEEDLRDL</sequence>
<feature type="region of interest" description="Disordered" evidence="1">
    <location>
        <begin position="1"/>
        <end position="25"/>
    </location>
</feature>
<proteinExistence type="predicted"/>
<dbReference type="RefSeq" id="WP_040733337.1">
    <property type="nucleotide sequence ID" value="NZ_QJKF01000007.1"/>
</dbReference>
<name>A0A318JYU2_9NOCA</name>
<evidence type="ECO:0000256" key="1">
    <source>
        <dbReference type="SAM" id="MobiDB-lite"/>
    </source>
</evidence>
<gene>
    <name evidence="2" type="ORF">DFR70_10783</name>
</gene>
<reference evidence="2 3" key="1">
    <citation type="submission" date="2018-05" db="EMBL/GenBank/DDBJ databases">
        <title>Genomic Encyclopedia of Type Strains, Phase IV (KMG-IV): sequencing the most valuable type-strain genomes for metagenomic binning, comparative biology and taxonomic classification.</title>
        <authorList>
            <person name="Goeker M."/>
        </authorList>
    </citation>
    <scope>NUCLEOTIDE SEQUENCE [LARGE SCALE GENOMIC DNA]</scope>
    <source>
        <strain evidence="2 3">DSM 44704</strain>
    </source>
</reference>
<keyword evidence="3" id="KW-1185">Reference proteome</keyword>
<evidence type="ECO:0000313" key="2">
    <source>
        <dbReference type="EMBL" id="PXX62216.1"/>
    </source>
</evidence>
<dbReference type="OrthoDB" id="5192422at2"/>
<comment type="caution">
    <text evidence="2">The sequence shown here is derived from an EMBL/GenBank/DDBJ whole genome shotgun (WGS) entry which is preliminary data.</text>
</comment>